<accession>A0ABR1RCB9</accession>
<reference evidence="3 4" key="1">
    <citation type="submission" date="2023-01" db="EMBL/GenBank/DDBJ databases">
        <title>Analysis of 21 Apiospora genomes using comparative genomics revels a genus with tremendous synthesis potential of carbohydrate active enzymes and secondary metabolites.</title>
        <authorList>
            <person name="Sorensen T."/>
        </authorList>
    </citation>
    <scope>NUCLEOTIDE SEQUENCE [LARGE SCALE GENOMIC DNA]</scope>
    <source>
        <strain evidence="3 4">CBS 20057</strain>
    </source>
</reference>
<name>A0ABR1RCB9_9PEZI</name>
<dbReference type="PROSITE" id="PS51257">
    <property type="entry name" value="PROKAR_LIPOPROTEIN"/>
    <property type="match status" value="1"/>
</dbReference>
<keyword evidence="2" id="KW-0732">Signal</keyword>
<keyword evidence="1" id="KW-0472">Membrane</keyword>
<feature type="signal peptide" evidence="2">
    <location>
        <begin position="1"/>
        <end position="19"/>
    </location>
</feature>
<keyword evidence="1" id="KW-1133">Transmembrane helix</keyword>
<sequence length="242" mass="26592">MKIELVAIASALFISCILAWDGPSERDCGEANLCLTSFVWCAPSGREGCYYPEGVYPVDGHSKATIIALVMEDVDHIISWRVQPNRRDMPVRVQWELGKGLTWEVNTTETQVKFNPRNILRALAPGLPDTGNATTARAAYNIYNSMGNIITVDQPDLAKPGKRLDYDMSSQFIVASYWTKDFLDAQNLIGHEDEYNKWKLGVGISVGLGIPILMASTAVATLVVAKRMGWRAGDTGATPPKT</sequence>
<organism evidence="3 4">
    <name type="scientific">Apiospora marii</name>
    <dbReference type="NCBI Taxonomy" id="335849"/>
    <lineage>
        <taxon>Eukaryota</taxon>
        <taxon>Fungi</taxon>
        <taxon>Dikarya</taxon>
        <taxon>Ascomycota</taxon>
        <taxon>Pezizomycotina</taxon>
        <taxon>Sordariomycetes</taxon>
        <taxon>Xylariomycetidae</taxon>
        <taxon>Amphisphaeriales</taxon>
        <taxon>Apiosporaceae</taxon>
        <taxon>Apiospora</taxon>
    </lineage>
</organism>
<evidence type="ECO:0000313" key="3">
    <source>
        <dbReference type="EMBL" id="KAK8008105.1"/>
    </source>
</evidence>
<keyword evidence="1" id="KW-0812">Transmembrane</keyword>
<proteinExistence type="predicted"/>
<evidence type="ECO:0000256" key="2">
    <source>
        <dbReference type="SAM" id="SignalP"/>
    </source>
</evidence>
<evidence type="ECO:0000256" key="1">
    <source>
        <dbReference type="SAM" id="Phobius"/>
    </source>
</evidence>
<feature type="chain" id="PRO_5047444335" evidence="2">
    <location>
        <begin position="20"/>
        <end position="242"/>
    </location>
</feature>
<dbReference type="Proteomes" id="UP001396898">
    <property type="component" value="Unassembled WGS sequence"/>
</dbReference>
<dbReference type="EMBL" id="JAQQWI010000016">
    <property type="protein sequence ID" value="KAK8008105.1"/>
    <property type="molecule type" value="Genomic_DNA"/>
</dbReference>
<protein>
    <submittedName>
        <fullName evidence="3">Uncharacterized protein</fullName>
    </submittedName>
</protein>
<evidence type="ECO:0000313" key="4">
    <source>
        <dbReference type="Proteomes" id="UP001396898"/>
    </source>
</evidence>
<feature type="transmembrane region" description="Helical" evidence="1">
    <location>
        <begin position="200"/>
        <end position="225"/>
    </location>
</feature>
<keyword evidence="4" id="KW-1185">Reference proteome</keyword>
<comment type="caution">
    <text evidence="3">The sequence shown here is derived from an EMBL/GenBank/DDBJ whole genome shotgun (WGS) entry which is preliminary data.</text>
</comment>
<gene>
    <name evidence="3" type="ORF">PG991_010656</name>
</gene>